<organism evidence="1 2">
    <name type="scientific">Nephila pilipes</name>
    <name type="common">Giant wood spider</name>
    <name type="synonym">Nephila maculata</name>
    <dbReference type="NCBI Taxonomy" id="299642"/>
    <lineage>
        <taxon>Eukaryota</taxon>
        <taxon>Metazoa</taxon>
        <taxon>Ecdysozoa</taxon>
        <taxon>Arthropoda</taxon>
        <taxon>Chelicerata</taxon>
        <taxon>Arachnida</taxon>
        <taxon>Araneae</taxon>
        <taxon>Araneomorphae</taxon>
        <taxon>Entelegynae</taxon>
        <taxon>Araneoidea</taxon>
        <taxon>Nephilidae</taxon>
        <taxon>Nephila</taxon>
    </lineage>
</organism>
<reference evidence="1" key="1">
    <citation type="submission" date="2020-08" db="EMBL/GenBank/DDBJ databases">
        <title>Multicomponent nature underlies the extraordinary mechanical properties of spider dragline silk.</title>
        <authorList>
            <person name="Kono N."/>
            <person name="Nakamura H."/>
            <person name="Mori M."/>
            <person name="Yoshida Y."/>
            <person name="Ohtoshi R."/>
            <person name="Malay A.D."/>
            <person name="Moran D.A.P."/>
            <person name="Tomita M."/>
            <person name="Numata K."/>
            <person name="Arakawa K."/>
        </authorList>
    </citation>
    <scope>NUCLEOTIDE SEQUENCE</scope>
</reference>
<accession>A0A8X6Q042</accession>
<proteinExistence type="predicted"/>
<sequence>MRNGLLRHMIQKTSTHVTRSTNSGDDAACAESNNCMRLCLHGGLAVLMDQGTRYAVQVLLCRKKGSSIVSLILTDMGGSVTSVRDSPKTAGEITQKQVITKIINWFQNTVPNISKKKTSEKGKIQGHWLGRDFLILSKGMENITKYIYNNVLLMICIMAMK</sequence>
<comment type="caution">
    <text evidence="1">The sequence shown here is derived from an EMBL/GenBank/DDBJ whole genome shotgun (WGS) entry which is preliminary data.</text>
</comment>
<dbReference type="Proteomes" id="UP000887013">
    <property type="component" value="Unassembled WGS sequence"/>
</dbReference>
<gene>
    <name evidence="1" type="ORF">NPIL_237041</name>
</gene>
<keyword evidence="2" id="KW-1185">Reference proteome</keyword>
<dbReference type="EMBL" id="BMAW01122489">
    <property type="protein sequence ID" value="GFT99107.1"/>
    <property type="molecule type" value="Genomic_DNA"/>
</dbReference>
<protein>
    <submittedName>
        <fullName evidence="1">Uncharacterized protein</fullName>
    </submittedName>
</protein>
<dbReference type="AlphaFoldDB" id="A0A8X6Q042"/>
<evidence type="ECO:0000313" key="2">
    <source>
        <dbReference type="Proteomes" id="UP000887013"/>
    </source>
</evidence>
<evidence type="ECO:0000313" key="1">
    <source>
        <dbReference type="EMBL" id="GFT99107.1"/>
    </source>
</evidence>
<name>A0A8X6Q042_NEPPI</name>